<dbReference type="GO" id="GO:0004674">
    <property type="term" value="F:protein serine/threonine kinase activity"/>
    <property type="evidence" value="ECO:0007669"/>
    <property type="project" value="UniProtKB-KW"/>
</dbReference>
<keyword evidence="5 18" id="KW-0812">Transmembrane</keyword>
<keyword evidence="11 18" id="KW-1133">Transmembrane helix</keyword>
<evidence type="ECO:0000259" key="20">
    <source>
        <dbReference type="PROSITE" id="PS50011"/>
    </source>
</evidence>
<dbReference type="InterPro" id="IPR038408">
    <property type="entry name" value="GNK2_sf"/>
</dbReference>
<dbReference type="PANTHER" id="PTHR27002:SF402">
    <property type="entry name" value="CYSTEINE-RICH RECEPTOR-KINASE-LIKE PROTEIN"/>
    <property type="match status" value="1"/>
</dbReference>
<keyword evidence="9 22" id="KW-0418">Kinase</keyword>
<comment type="catalytic activity">
    <reaction evidence="15">
        <text>L-seryl-[protein] + ATP = O-phospho-L-seryl-[protein] + ADP + H(+)</text>
        <dbReference type="Rhea" id="RHEA:17989"/>
        <dbReference type="Rhea" id="RHEA-COMP:9863"/>
        <dbReference type="Rhea" id="RHEA-COMP:11604"/>
        <dbReference type="ChEBI" id="CHEBI:15378"/>
        <dbReference type="ChEBI" id="CHEBI:29999"/>
        <dbReference type="ChEBI" id="CHEBI:30616"/>
        <dbReference type="ChEBI" id="CHEBI:83421"/>
        <dbReference type="ChEBI" id="CHEBI:456216"/>
    </reaction>
</comment>
<evidence type="ECO:0000256" key="6">
    <source>
        <dbReference type="ARBA" id="ARBA00022729"/>
    </source>
</evidence>
<dbReference type="FunFam" id="1.10.510.10:FF:000129">
    <property type="entry name" value="cysteine-rich receptor-like protein kinase 10"/>
    <property type="match status" value="1"/>
</dbReference>
<dbReference type="Gene3D" id="3.30.200.20">
    <property type="entry name" value="Phosphorylase Kinase, domain 1"/>
    <property type="match status" value="1"/>
</dbReference>
<dbReference type="CDD" id="cd14066">
    <property type="entry name" value="STKc_IRAK"/>
    <property type="match status" value="1"/>
</dbReference>
<organism evidence="22 23">
    <name type="scientific">Glycine soja</name>
    <name type="common">Wild soybean</name>
    <dbReference type="NCBI Taxonomy" id="3848"/>
    <lineage>
        <taxon>Eukaryota</taxon>
        <taxon>Viridiplantae</taxon>
        <taxon>Streptophyta</taxon>
        <taxon>Embryophyta</taxon>
        <taxon>Tracheophyta</taxon>
        <taxon>Spermatophyta</taxon>
        <taxon>Magnoliopsida</taxon>
        <taxon>eudicotyledons</taxon>
        <taxon>Gunneridae</taxon>
        <taxon>Pentapetalae</taxon>
        <taxon>rosids</taxon>
        <taxon>fabids</taxon>
        <taxon>Fabales</taxon>
        <taxon>Fabaceae</taxon>
        <taxon>Papilionoideae</taxon>
        <taxon>50 kb inversion clade</taxon>
        <taxon>NPAAA clade</taxon>
        <taxon>indigoferoid/millettioid clade</taxon>
        <taxon>Phaseoleae</taxon>
        <taxon>Glycine</taxon>
        <taxon>Glycine subgen. Soja</taxon>
    </lineage>
</organism>
<feature type="chain" id="PRO_5019202141" evidence="19">
    <location>
        <begin position="34"/>
        <end position="1043"/>
    </location>
</feature>
<evidence type="ECO:0000256" key="5">
    <source>
        <dbReference type="ARBA" id="ARBA00022692"/>
    </source>
</evidence>
<dbReference type="SMART" id="SM00220">
    <property type="entry name" value="S_TKc"/>
    <property type="match status" value="1"/>
</dbReference>
<keyword evidence="3" id="KW-0597">Phosphoprotein</keyword>
<evidence type="ECO:0000256" key="1">
    <source>
        <dbReference type="ARBA" id="ARBA00004167"/>
    </source>
</evidence>
<evidence type="ECO:0000259" key="21">
    <source>
        <dbReference type="PROSITE" id="PS51473"/>
    </source>
</evidence>
<evidence type="ECO:0000256" key="18">
    <source>
        <dbReference type="SAM" id="Phobius"/>
    </source>
</evidence>
<name>A0A445J182_GLYSO</name>
<keyword evidence="6 19" id="KW-0732">Signal</keyword>
<evidence type="ECO:0000256" key="7">
    <source>
        <dbReference type="ARBA" id="ARBA00022737"/>
    </source>
</evidence>
<dbReference type="GO" id="GO:0005524">
    <property type="term" value="F:ATP binding"/>
    <property type="evidence" value="ECO:0007669"/>
    <property type="project" value="UniProtKB-UniRule"/>
</dbReference>
<keyword evidence="2" id="KW-0723">Serine/threonine-protein kinase</keyword>
<reference evidence="22 23" key="1">
    <citation type="submission" date="2018-09" db="EMBL/GenBank/DDBJ databases">
        <title>A high-quality reference genome of wild soybean provides a powerful tool to mine soybean genomes.</title>
        <authorList>
            <person name="Xie M."/>
            <person name="Chung C.Y.L."/>
            <person name="Li M.-W."/>
            <person name="Wong F.-L."/>
            <person name="Chan T.-F."/>
            <person name="Lam H.-M."/>
        </authorList>
    </citation>
    <scope>NUCLEOTIDE SEQUENCE [LARGE SCALE GENOMIC DNA]</scope>
    <source>
        <strain evidence="23">cv. W05</strain>
        <tissue evidence="22">Hypocotyl of etiolated seedlings</tissue>
    </source>
</reference>
<sequence>MVELSKSNTIMPSSKTLLLITNLTLLSFATTEAQNDPFYLYKDCSSDKTSPNTSFQFNLKNLLSSLSSNATGNTPFYNATINGENPSDSIYGLFMCRADVSSHLCQLCVRNATQQLSSECSLSKQAVIWYEECMVWYSTSFIFSSVATTPSSPMKNSGKVPKPERFMRLVFRTINQTADEASFQSSIGNNKFATKEATNVSGISQTQTLYCLAQCIPNLSPHDCRTCLDDAIRKIQECCEGRIGGRVLFPSCNVRYEMYPFYNVRSATPVPKLIPETKTSHADSNLSEFPIYLSHNCTNKTFNANNSAFQTHLTTLLFNLASNATTGNKFYTADVANTVFGLFLCRDQEDLPSGLCGECVKNATHEISSKCGSFHEAIIWYSQCMLRYSYRNFFNEMETGPVFSELNTTNKDDEQNFFTMKLAKALDQAAIQAGDSDEKYGKRTTKLNDLQTLYALAQCTQNLSIEDCKGCLGIVIGTSIPWSRLGSIGGRVLYPSCNIRFELFQFYKDNDKSGTSSSPERRKGKSPIIILIVVLASISVTLFFAAYYFLHKNARKRRAAILEDNFGLEMATLESLQFDLATIIAATNRFSDQNKIGKGGFGEVYKGILLDGLQIAVKRLSKSSKQGSNEFKNEVLLIAKLQHRNLVTLIGFCLEEQEKILIYEYVPNKSLDYFLFDSQPQKLSWSQRYNIIGGIIQGILYLHEHSRLKVIHRDLKPSNILLDECMIPKISDFGLARIVEINQDQGSTSVIVGTYGYMSPEYAMFGQFSEKSDVFSFGVMVLEIISGKKNFSSYESHRITNGLLSYVWKQWSDHTPLNILDPDITENYSEIEVIKCIQIGLLCVQQDPDARPTMVTVASYLTSHPIELPTPQEPAFFLHGRMDENAVANESSSNQSINTSTPLIFSNNQMSISQFLPRYDLNICSFSVLGKLQFQYDDDDDDLVSNSYVEESLDEDDSIDGISDIDDEVTDMIQPVRIVHPTQGVQGIQNPFWNDALHYNNINCSHPDEEDICGLEMPSSFNVGQELYGDMDFDSKDAVKNAV</sequence>
<evidence type="ECO:0000256" key="19">
    <source>
        <dbReference type="SAM" id="SignalP"/>
    </source>
</evidence>
<keyword evidence="7" id="KW-0677">Repeat</keyword>
<dbReference type="CDD" id="cd23509">
    <property type="entry name" value="Gnk2-like"/>
    <property type="match status" value="4"/>
</dbReference>
<dbReference type="PROSITE" id="PS00107">
    <property type="entry name" value="PROTEIN_KINASE_ATP"/>
    <property type="match status" value="1"/>
</dbReference>
<protein>
    <submittedName>
        <fullName evidence="22">Cysteine-rich receptor-like protein kinase 10 isoform A</fullName>
    </submittedName>
</protein>
<dbReference type="GO" id="GO:0042742">
    <property type="term" value="P:defense response to bacterium"/>
    <property type="evidence" value="ECO:0007669"/>
    <property type="project" value="TreeGrafter"/>
</dbReference>
<evidence type="ECO:0000256" key="13">
    <source>
        <dbReference type="ARBA" id="ARBA00023170"/>
    </source>
</evidence>
<feature type="binding site" evidence="17">
    <location>
        <position position="618"/>
    </location>
    <ligand>
        <name>ATP</name>
        <dbReference type="ChEBI" id="CHEBI:30616"/>
    </ligand>
</feature>
<keyword evidence="13 22" id="KW-0675">Receptor</keyword>
<feature type="transmembrane region" description="Helical" evidence="18">
    <location>
        <begin position="528"/>
        <end position="550"/>
    </location>
</feature>
<evidence type="ECO:0000256" key="17">
    <source>
        <dbReference type="PROSITE-ProRule" id="PRU10141"/>
    </source>
</evidence>
<keyword evidence="10 17" id="KW-0067">ATP-binding</keyword>
<dbReference type="Proteomes" id="UP000289340">
    <property type="component" value="Chromosome 9"/>
</dbReference>
<feature type="domain" description="Gnk2-homologous" evidence="21">
    <location>
        <begin position="37"/>
        <end position="142"/>
    </location>
</feature>
<evidence type="ECO:0000256" key="10">
    <source>
        <dbReference type="ARBA" id="ARBA00022840"/>
    </source>
</evidence>
<keyword evidence="8 17" id="KW-0547">Nucleotide-binding</keyword>
<feature type="domain" description="Gnk2-homologous" evidence="21">
    <location>
        <begin position="399"/>
        <end position="506"/>
    </location>
</feature>
<feature type="domain" description="Gnk2-homologous" evidence="21">
    <location>
        <begin position="148"/>
        <end position="261"/>
    </location>
</feature>
<dbReference type="InterPro" id="IPR011009">
    <property type="entry name" value="Kinase-like_dom_sf"/>
</dbReference>
<dbReference type="SUPFAM" id="SSF56112">
    <property type="entry name" value="Protein kinase-like (PK-like)"/>
    <property type="match status" value="1"/>
</dbReference>
<dbReference type="FunFam" id="3.30.430.20:FF:000012">
    <property type="entry name" value="Cysteine-rich receptor-like protein kinase 25"/>
    <property type="match status" value="2"/>
</dbReference>
<comment type="caution">
    <text evidence="22">The sequence shown here is derived from an EMBL/GenBank/DDBJ whole genome shotgun (WGS) entry which is preliminary data.</text>
</comment>
<feature type="domain" description="Gnk2-homologous" evidence="21">
    <location>
        <begin position="291"/>
        <end position="393"/>
    </location>
</feature>
<dbReference type="PANTHER" id="PTHR27002">
    <property type="entry name" value="RECEPTOR-LIKE SERINE/THREONINE-PROTEIN KINASE SD1-8"/>
    <property type="match status" value="1"/>
</dbReference>
<proteinExistence type="predicted"/>
<feature type="signal peptide" evidence="19">
    <location>
        <begin position="1"/>
        <end position="33"/>
    </location>
</feature>
<evidence type="ECO:0000256" key="14">
    <source>
        <dbReference type="ARBA" id="ARBA00023180"/>
    </source>
</evidence>
<feature type="domain" description="Protein kinase" evidence="20">
    <location>
        <begin position="590"/>
        <end position="867"/>
    </location>
</feature>
<dbReference type="GO" id="GO:0005886">
    <property type="term" value="C:plasma membrane"/>
    <property type="evidence" value="ECO:0007669"/>
    <property type="project" value="TreeGrafter"/>
</dbReference>
<dbReference type="Gene3D" id="3.30.430.20">
    <property type="entry name" value="Gnk2 domain, C-X8-C-X2-C motif"/>
    <property type="match status" value="4"/>
</dbReference>
<accession>A0A445J182</accession>
<dbReference type="AlphaFoldDB" id="A0A445J182"/>
<dbReference type="InterPro" id="IPR002902">
    <property type="entry name" value="GNK2"/>
</dbReference>
<evidence type="ECO:0000256" key="12">
    <source>
        <dbReference type="ARBA" id="ARBA00023136"/>
    </source>
</evidence>
<comment type="catalytic activity">
    <reaction evidence="16">
        <text>L-threonyl-[protein] + ATP = O-phospho-L-threonyl-[protein] + ADP + H(+)</text>
        <dbReference type="Rhea" id="RHEA:46608"/>
        <dbReference type="Rhea" id="RHEA-COMP:11060"/>
        <dbReference type="Rhea" id="RHEA-COMP:11605"/>
        <dbReference type="ChEBI" id="CHEBI:15378"/>
        <dbReference type="ChEBI" id="CHEBI:30013"/>
        <dbReference type="ChEBI" id="CHEBI:30616"/>
        <dbReference type="ChEBI" id="CHEBI:61977"/>
        <dbReference type="ChEBI" id="CHEBI:456216"/>
    </reaction>
</comment>
<evidence type="ECO:0000256" key="8">
    <source>
        <dbReference type="ARBA" id="ARBA00022741"/>
    </source>
</evidence>
<evidence type="ECO:0000256" key="3">
    <source>
        <dbReference type="ARBA" id="ARBA00022553"/>
    </source>
</evidence>
<comment type="subcellular location">
    <subcellularLocation>
        <location evidence="1">Membrane</location>
        <topology evidence="1">Single-pass membrane protein</topology>
    </subcellularLocation>
</comment>
<dbReference type="PROSITE" id="PS00108">
    <property type="entry name" value="PROTEIN_KINASE_ST"/>
    <property type="match status" value="1"/>
</dbReference>
<dbReference type="InterPro" id="IPR000719">
    <property type="entry name" value="Prot_kinase_dom"/>
</dbReference>
<dbReference type="Gene3D" id="1.10.510.10">
    <property type="entry name" value="Transferase(Phosphotransferase) domain 1"/>
    <property type="match status" value="1"/>
</dbReference>
<gene>
    <name evidence="22" type="ORF">D0Y65_024260</name>
</gene>
<dbReference type="EMBL" id="QZWG01000009">
    <property type="protein sequence ID" value="RZB92154.1"/>
    <property type="molecule type" value="Genomic_DNA"/>
</dbReference>
<evidence type="ECO:0000256" key="11">
    <source>
        <dbReference type="ARBA" id="ARBA00022989"/>
    </source>
</evidence>
<dbReference type="InterPro" id="IPR017441">
    <property type="entry name" value="Protein_kinase_ATP_BS"/>
</dbReference>
<dbReference type="InterPro" id="IPR008271">
    <property type="entry name" value="Ser/Thr_kinase_AS"/>
</dbReference>
<dbReference type="PROSITE" id="PS50011">
    <property type="entry name" value="PROTEIN_KINASE_DOM"/>
    <property type="match status" value="1"/>
</dbReference>
<evidence type="ECO:0000256" key="16">
    <source>
        <dbReference type="ARBA" id="ARBA00047951"/>
    </source>
</evidence>
<dbReference type="Pfam" id="PF01657">
    <property type="entry name" value="Stress-antifung"/>
    <property type="match status" value="4"/>
</dbReference>
<dbReference type="FunFam" id="3.30.200.20:FF:000727">
    <property type="entry name" value="Cysteine-rich RLK (RECEPTOR-like protein kinase) 23"/>
    <property type="match status" value="1"/>
</dbReference>
<evidence type="ECO:0000256" key="4">
    <source>
        <dbReference type="ARBA" id="ARBA00022679"/>
    </source>
</evidence>
<evidence type="ECO:0000313" key="22">
    <source>
        <dbReference type="EMBL" id="RZB92154.1"/>
    </source>
</evidence>
<keyword evidence="14" id="KW-0325">Glycoprotein</keyword>
<keyword evidence="4" id="KW-0808">Transferase</keyword>
<evidence type="ECO:0000256" key="9">
    <source>
        <dbReference type="ARBA" id="ARBA00022777"/>
    </source>
</evidence>
<keyword evidence="23" id="KW-1185">Reference proteome</keyword>
<dbReference type="Pfam" id="PF00069">
    <property type="entry name" value="Pkinase"/>
    <property type="match status" value="1"/>
</dbReference>
<evidence type="ECO:0000256" key="2">
    <source>
        <dbReference type="ARBA" id="ARBA00022527"/>
    </source>
</evidence>
<keyword evidence="12 18" id="KW-0472">Membrane</keyword>
<evidence type="ECO:0000313" key="23">
    <source>
        <dbReference type="Proteomes" id="UP000289340"/>
    </source>
</evidence>
<dbReference type="FunFam" id="3.30.430.20:FF:000013">
    <property type="entry name" value="Cysteine-rich RLK (RECEPTOR-like protein kinase) 23"/>
    <property type="match status" value="2"/>
</dbReference>
<evidence type="ECO:0000256" key="15">
    <source>
        <dbReference type="ARBA" id="ARBA00047558"/>
    </source>
</evidence>
<dbReference type="PROSITE" id="PS51473">
    <property type="entry name" value="GNK2"/>
    <property type="match status" value="4"/>
</dbReference>